<dbReference type="InterPro" id="IPR021109">
    <property type="entry name" value="Peptidase_aspartic_dom_sf"/>
</dbReference>
<evidence type="ECO:0000256" key="2">
    <source>
        <dbReference type="ARBA" id="ARBA00022679"/>
    </source>
</evidence>
<dbReference type="InterPro" id="IPR041588">
    <property type="entry name" value="Integrase_H2C2"/>
</dbReference>
<accession>A0A267GI56</accession>
<dbReference type="PROSITE" id="PS50994">
    <property type="entry name" value="INTEGRASE"/>
    <property type="match status" value="1"/>
</dbReference>
<feature type="non-terminal residue" evidence="13">
    <location>
        <position position="1"/>
    </location>
</feature>
<dbReference type="GO" id="GO:0004519">
    <property type="term" value="F:endonuclease activity"/>
    <property type="evidence" value="ECO:0007669"/>
    <property type="project" value="UniProtKB-KW"/>
</dbReference>
<dbReference type="CDD" id="cd09274">
    <property type="entry name" value="RNase_HI_RT_Ty3"/>
    <property type="match status" value="1"/>
</dbReference>
<dbReference type="Proteomes" id="UP000215902">
    <property type="component" value="Unassembled WGS sequence"/>
</dbReference>
<dbReference type="InterPro" id="IPR043502">
    <property type="entry name" value="DNA/RNA_pol_sf"/>
</dbReference>
<dbReference type="Pfam" id="PF17917">
    <property type="entry name" value="RT_RNaseH"/>
    <property type="match status" value="1"/>
</dbReference>
<dbReference type="CDD" id="cd00303">
    <property type="entry name" value="retropepsin_like"/>
    <property type="match status" value="1"/>
</dbReference>
<dbReference type="EC" id="2.7.7.49" evidence="1"/>
<evidence type="ECO:0000256" key="6">
    <source>
        <dbReference type="ARBA" id="ARBA00022801"/>
    </source>
</evidence>
<evidence type="ECO:0000256" key="8">
    <source>
        <dbReference type="PROSITE-ProRule" id="PRU00047"/>
    </source>
</evidence>
<dbReference type="InterPro" id="IPR001878">
    <property type="entry name" value="Znf_CCHC"/>
</dbReference>
<keyword evidence="14" id="KW-1185">Reference proteome</keyword>
<dbReference type="Pfam" id="PF17921">
    <property type="entry name" value="Integrase_H2C2"/>
    <property type="match status" value="1"/>
</dbReference>
<keyword evidence="5" id="KW-0255">Endonuclease</keyword>
<evidence type="ECO:0000256" key="3">
    <source>
        <dbReference type="ARBA" id="ARBA00022695"/>
    </source>
</evidence>
<dbReference type="GO" id="GO:0003964">
    <property type="term" value="F:RNA-directed DNA polymerase activity"/>
    <property type="evidence" value="ECO:0007669"/>
    <property type="project" value="UniProtKB-KW"/>
</dbReference>
<dbReference type="GO" id="GO:0016787">
    <property type="term" value="F:hydrolase activity"/>
    <property type="evidence" value="ECO:0007669"/>
    <property type="project" value="UniProtKB-KW"/>
</dbReference>
<dbReference type="InterPro" id="IPR001584">
    <property type="entry name" value="Integrase_cat-core"/>
</dbReference>
<proteinExistence type="predicted"/>
<dbReference type="InterPro" id="IPR043128">
    <property type="entry name" value="Rev_trsase/Diguanyl_cyclase"/>
</dbReference>
<evidence type="ECO:0000313" key="13">
    <source>
        <dbReference type="EMBL" id="PAA85748.1"/>
    </source>
</evidence>
<dbReference type="Gene3D" id="4.10.60.10">
    <property type="entry name" value="Zinc finger, CCHC-type"/>
    <property type="match status" value="1"/>
</dbReference>
<evidence type="ECO:0000256" key="9">
    <source>
        <dbReference type="SAM" id="MobiDB-lite"/>
    </source>
</evidence>
<dbReference type="SUPFAM" id="SSF57756">
    <property type="entry name" value="Retrovirus zinc finger-like domains"/>
    <property type="match status" value="1"/>
</dbReference>
<dbReference type="SUPFAM" id="SSF56672">
    <property type="entry name" value="DNA/RNA polymerases"/>
    <property type="match status" value="1"/>
</dbReference>
<evidence type="ECO:0000259" key="11">
    <source>
        <dbReference type="PROSITE" id="PS50878"/>
    </source>
</evidence>
<dbReference type="InterPro" id="IPR041373">
    <property type="entry name" value="RT_RNaseH"/>
</dbReference>
<dbReference type="GO" id="GO:0003676">
    <property type="term" value="F:nucleic acid binding"/>
    <property type="evidence" value="ECO:0007669"/>
    <property type="project" value="InterPro"/>
</dbReference>
<evidence type="ECO:0000259" key="10">
    <source>
        <dbReference type="PROSITE" id="PS50158"/>
    </source>
</evidence>
<dbReference type="FunFam" id="3.30.420.10:FF:000063">
    <property type="entry name" value="Retrovirus-related Pol polyprotein from transposon 297-like Protein"/>
    <property type="match status" value="1"/>
</dbReference>
<dbReference type="Gene3D" id="3.30.420.10">
    <property type="entry name" value="Ribonuclease H-like superfamily/Ribonuclease H"/>
    <property type="match status" value="1"/>
</dbReference>
<organism evidence="13 14">
    <name type="scientific">Macrostomum lignano</name>
    <dbReference type="NCBI Taxonomy" id="282301"/>
    <lineage>
        <taxon>Eukaryota</taxon>
        <taxon>Metazoa</taxon>
        <taxon>Spiralia</taxon>
        <taxon>Lophotrochozoa</taxon>
        <taxon>Platyhelminthes</taxon>
        <taxon>Rhabditophora</taxon>
        <taxon>Macrostomorpha</taxon>
        <taxon>Macrostomida</taxon>
        <taxon>Macrostomidae</taxon>
        <taxon>Macrostomum</taxon>
    </lineage>
</organism>
<feature type="region of interest" description="Disordered" evidence="9">
    <location>
        <begin position="234"/>
        <end position="273"/>
    </location>
</feature>
<evidence type="ECO:0000259" key="12">
    <source>
        <dbReference type="PROSITE" id="PS50994"/>
    </source>
</evidence>
<keyword evidence="7" id="KW-0695">RNA-directed DNA polymerase</keyword>
<dbReference type="InterPro" id="IPR036397">
    <property type="entry name" value="RNaseH_sf"/>
</dbReference>
<dbReference type="Gene3D" id="1.10.340.70">
    <property type="match status" value="1"/>
</dbReference>
<keyword evidence="8" id="KW-0862">Zinc</keyword>
<dbReference type="InterPro" id="IPR012337">
    <property type="entry name" value="RNaseH-like_sf"/>
</dbReference>
<feature type="region of interest" description="Disordered" evidence="9">
    <location>
        <begin position="1351"/>
        <end position="1404"/>
    </location>
</feature>
<comment type="caution">
    <text evidence="13">The sequence shown here is derived from an EMBL/GenBank/DDBJ whole genome shotgun (WGS) entry which is preliminary data.</text>
</comment>
<evidence type="ECO:0000256" key="7">
    <source>
        <dbReference type="ARBA" id="ARBA00022918"/>
    </source>
</evidence>
<dbReference type="InterPro" id="IPR000477">
    <property type="entry name" value="RT_dom"/>
</dbReference>
<dbReference type="Pfam" id="PF00078">
    <property type="entry name" value="RVT_1"/>
    <property type="match status" value="1"/>
</dbReference>
<dbReference type="FunFam" id="1.10.340.70:FF:000004">
    <property type="entry name" value="Retrovirus-related Pol polyprotein from transposon 297-like Protein"/>
    <property type="match status" value="1"/>
</dbReference>
<dbReference type="EMBL" id="NIVC01000305">
    <property type="protein sequence ID" value="PAA85748.1"/>
    <property type="molecule type" value="Genomic_DNA"/>
</dbReference>
<keyword evidence="6" id="KW-0378">Hydrolase</keyword>
<protein>
    <recommendedName>
        <fullName evidence="1">RNA-directed DNA polymerase</fullName>
        <ecNumber evidence="1">2.7.7.49</ecNumber>
    </recommendedName>
</protein>
<evidence type="ECO:0000256" key="5">
    <source>
        <dbReference type="ARBA" id="ARBA00022759"/>
    </source>
</evidence>
<dbReference type="Pfam" id="PF00098">
    <property type="entry name" value="zf-CCHC"/>
    <property type="match status" value="1"/>
</dbReference>
<dbReference type="PROSITE" id="PS50878">
    <property type="entry name" value="RT_POL"/>
    <property type="match status" value="1"/>
</dbReference>
<sequence>DSRALTLHIYKYTCRASRPISKILRALANPPILSESLHGVASKLLTDHHSLTQRGSSHTNMAQALQLTAPDAFDIDSDPLTRAQRWKTWARRFNSYIRAAGITDATQQLELLVYTAGEKLEDFMEDNSVQKGKSTNELIQKLQEIFDQKNSVVFLRYQFETCRQEEGESIDAWYHRLRKAADQCEFGELRDSLIRDKVVAHYRSEKIRRELLQLNDICLADVLKRIRAREAAEQQAQAMEENSSGGAAAMTTANVAGPPRARPSQPFRRDPAMKDGGISCERCGRPGHRTCEAARDKACRRCGKIGHFARACRGTSRIPVRAVNEPDDRSYGQVEYLQDNSTEHELFSLRNSGSAWTQATVNGFKTTLLIDSGAACNIIDREAFKRMPQKARLQAASDRVYPYGSQQPLKLLGKTDLQVSVFGCQETLPFLVLDGKGACIIGRRSAEDLGVLRVGPEDKAACELRSECPTDRLLAGVPKDLRQSPGAPSLDEILKENAQAFDGIGCLKNYAARIFLEEGARPVCHPPSRVPIHLAPAVDAELQYLEEQGIIEPVEGPCPWVSRIVVVPKEAPGEIRITQDLRELNKSVVRERHPIPTFEEVTGDMAGATLFSELDVAKAFYQIPVSEECRHLLTFSTPRGLRRLTRLCMGLSTAQEILQAVMSSVLAGLSKVKWIHDDIIVYGHSVAEHHNNLRECLQRLAQHGLTLNPAKCKLARTQVTFMGMRLSRGGVRPTESKLEAVNAFAEPTNVTEVRSFLGLVNYLAAFTPRLADLAKPLRNLTRKGQPWAWADLERQAFSDIKSQIASSGSLAFFNHRLPTQLIVDAGPAGLGAILSQTQSDGTRRPIAYASRTLSDVEQRYSQTEKEALAVKFGCLKFQFYLHGAPMFTVQTDHKPLVALFGSSSRPPPRIERMALRIQHMKFTVEYQPGPLNPADVLSRQPLPTPAPNVGEELDALSIAAVVQAAVPNALSLTSVQNSSQKDATIQAAIRVLETGRWSLESAELRSLHALRHELSAVDGVLLRGQRIIVPVALRRLVLDLAHRGHQCTRKTLDRLNTKVWWPRMQLETERFIATCRACMATSHAADVTASPLKPTPIPKAAWLTLGADLLGPIQGSMLLVCVDQYSRFPEVEVVQTTTAEALIPRLRSSFVRFGIPQTLVTDNGPPFSSAQFKSFLDSYGIRQRLITPLHPQANGATERLNRSINKVVRAAIAQKRDWRAALDEWLLAYRCTPQRTTGRAPAELLMGRVLNDSIPSVRPSRPVAIADRQLRQRDALRKAQGKLYTDRKRLARPHKLKVGDTVLRRRLNPLKGDTPFEWDPWLIEEIKADSATIRQGARVCRRHCTDLKRVAPESEPDNLGELAAMPQPEVNAPPPQPAAGERAASPIALRPHPRAAKVNVNYKA</sequence>
<evidence type="ECO:0000256" key="1">
    <source>
        <dbReference type="ARBA" id="ARBA00012493"/>
    </source>
</evidence>
<dbReference type="Gene3D" id="3.30.70.270">
    <property type="match status" value="2"/>
</dbReference>
<dbReference type="Gene3D" id="2.40.70.10">
    <property type="entry name" value="Acid Proteases"/>
    <property type="match status" value="1"/>
</dbReference>
<dbReference type="Pfam" id="PF00665">
    <property type="entry name" value="rve"/>
    <property type="match status" value="1"/>
</dbReference>
<dbReference type="PANTHER" id="PTHR37984:SF11">
    <property type="entry name" value="INTEGRASE CATALYTIC DOMAIN-CONTAINING PROTEIN"/>
    <property type="match status" value="1"/>
</dbReference>
<dbReference type="STRING" id="282301.A0A267GI56"/>
<dbReference type="OrthoDB" id="10053045at2759"/>
<dbReference type="Gene3D" id="3.10.10.10">
    <property type="entry name" value="HIV Type 1 Reverse Transcriptase, subunit A, domain 1"/>
    <property type="match status" value="1"/>
</dbReference>
<dbReference type="FunFam" id="3.30.70.270:FF:000023">
    <property type="entry name" value="Pol"/>
    <property type="match status" value="1"/>
</dbReference>
<feature type="domain" description="Integrase catalytic" evidence="12">
    <location>
        <begin position="1092"/>
        <end position="1249"/>
    </location>
</feature>
<dbReference type="GO" id="GO:0015074">
    <property type="term" value="P:DNA integration"/>
    <property type="evidence" value="ECO:0007669"/>
    <property type="project" value="InterPro"/>
</dbReference>
<keyword evidence="3" id="KW-0548">Nucleotidyltransferase</keyword>
<keyword evidence="8" id="KW-0863">Zinc-finger</keyword>
<gene>
    <name evidence="13" type="ORF">BOX15_Mlig014458g7</name>
</gene>
<dbReference type="InterPro" id="IPR036875">
    <property type="entry name" value="Znf_CCHC_sf"/>
</dbReference>
<dbReference type="PROSITE" id="PS50158">
    <property type="entry name" value="ZF_CCHC"/>
    <property type="match status" value="1"/>
</dbReference>
<dbReference type="FunFam" id="3.10.20.370:FF:000001">
    <property type="entry name" value="Retrovirus-related Pol polyprotein from transposon 17.6-like protein"/>
    <property type="match status" value="1"/>
</dbReference>
<dbReference type="Gene3D" id="3.10.20.370">
    <property type="match status" value="1"/>
</dbReference>
<name>A0A267GI56_9PLAT</name>
<dbReference type="InterPro" id="IPR050951">
    <property type="entry name" value="Retrovirus_Pol_polyprotein"/>
</dbReference>
<keyword evidence="2" id="KW-0808">Transferase</keyword>
<evidence type="ECO:0000256" key="4">
    <source>
        <dbReference type="ARBA" id="ARBA00022722"/>
    </source>
</evidence>
<evidence type="ECO:0000313" key="14">
    <source>
        <dbReference type="Proteomes" id="UP000215902"/>
    </source>
</evidence>
<keyword evidence="8" id="KW-0479">Metal-binding</keyword>
<dbReference type="SMART" id="SM00343">
    <property type="entry name" value="ZnF_C2HC"/>
    <property type="match status" value="2"/>
</dbReference>
<reference evidence="13 14" key="1">
    <citation type="submission" date="2017-06" db="EMBL/GenBank/DDBJ databases">
        <title>A platform for efficient transgenesis in Macrostomum lignano, a flatworm model organism for stem cell research.</title>
        <authorList>
            <person name="Berezikov E."/>
        </authorList>
    </citation>
    <scope>NUCLEOTIDE SEQUENCE [LARGE SCALE GENOMIC DNA]</scope>
    <source>
        <strain evidence="13">DV1</strain>
        <tissue evidence="13">Whole organism</tissue>
    </source>
</reference>
<dbReference type="CDD" id="cd01647">
    <property type="entry name" value="RT_LTR"/>
    <property type="match status" value="1"/>
</dbReference>
<dbReference type="SUPFAM" id="SSF53098">
    <property type="entry name" value="Ribonuclease H-like"/>
    <property type="match status" value="1"/>
</dbReference>
<keyword evidence="4" id="KW-0540">Nuclease</keyword>
<feature type="domain" description="Reverse transcriptase" evidence="11">
    <location>
        <begin position="548"/>
        <end position="726"/>
    </location>
</feature>
<dbReference type="GO" id="GO:0008270">
    <property type="term" value="F:zinc ion binding"/>
    <property type="evidence" value="ECO:0007669"/>
    <property type="project" value="UniProtKB-KW"/>
</dbReference>
<feature type="domain" description="CCHC-type" evidence="10">
    <location>
        <begin position="299"/>
        <end position="313"/>
    </location>
</feature>
<dbReference type="PANTHER" id="PTHR37984">
    <property type="entry name" value="PROTEIN CBG26694"/>
    <property type="match status" value="1"/>
</dbReference>